<accession>A0A8K0WIZ6</accession>
<evidence type="ECO:0000313" key="2">
    <source>
        <dbReference type="EMBL" id="KAH7263443.1"/>
    </source>
</evidence>
<name>A0A8K0WIZ6_9HYPO</name>
<organism evidence="2 3">
    <name type="scientific">Fusarium tricinctum</name>
    <dbReference type="NCBI Taxonomy" id="61284"/>
    <lineage>
        <taxon>Eukaryota</taxon>
        <taxon>Fungi</taxon>
        <taxon>Dikarya</taxon>
        <taxon>Ascomycota</taxon>
        <taxon>Pezizomycotina</taxon>
        <taxon>Sordariomycetes</taxon>
        <taxon>Hypocreomycetidae</taxon>
        <taxon>Hypocreales</taxon>
        <taxon>Nectriaceae</taxon>
        <taxon>Fusarium</taxon>
        <taxon>Fusarium tricinctum species complex</taxon>
    </lineage>
</organism>
<dbReference type="Proteomes" id="UP000813427">
    <property type="component" value="Unassembled WGS sequence"/>
</dbReference>
<gene>
    <name evidence="2" type="ORF">BKA59DRAFT_449650</name>
</gene>
<feature type="domain" description="DUF7730" evidence="1">
    <location>
        <begin position="63"/>
        <end position="171"/>
    </location>
</feature>
<evidence type="ECO:0000313" key="3">
    <source>
        <dbReference type="Proteomes" id="UP000813427"/>
    </source>
</evidence>
<dbReference type="OrthoDB" id="4965709at2759"/>
<dbReference type="InterPro" id="IPR056632">
    <property type="entry name" value="DUF7730"/>
</dbReference>
<dbReference type="EMBL" id="JAGPXF010000001">
    <property type="protein sequence ID" value="KAH7263443.1"/>
    <property type="molecule type" value="Genomic_DNA"/>
</dbReference>
<evidence type="ECO:0000259" key="1">
    <source>
        <dbReference type="Pfam" id="PF24864"/>
    </source>
</evidence>
<keyword evidence="3" id="KW-1185">Reference proteome</keyword>
<reference evidence="2" key="1">
    <citation type="journal article" date="2021" name="Nat. Commun.">
        <title>Genetic determinants of endophytism in the Arabidopsis root mycobiome.</title>
        <authorList>
            <person name="Mesny F."/>
            <person name="Miyauchi S."/>
            <person name="Thiergart T."/>
            <person name="Pickel B."/>
            <person name="Atanasova L."/>
            <person name="Karlsson M."/>
            <person name="Huettel B."/>
            <person name="Barry K.W."/>
            <person name="Haridas S."/>
            <person name="Chen C."/>
            <person name="Bauer D."/>
            <person name="Andreopoulos W."/>
            <person name="Pangilinan J."/>
            <person name="LaButti K."/>
            <person name="Riley R."/>
            <person name="Lipzen A."/>
            <person name="Clum A."/>
            <person name="Drula E."/>
            <person name="Henrissat B."/>
            <person name="Kohler A."/>
            <person name="Grigoriev I.V."/>
            <person name="Martin F.M."/>
            <person name="Hacquard S."/>
        </authorList>
    </citation>
    <scope>NUCLEOTIDE SEQUENCE</scope>
    <source>
        <strain evidence="2">MPI-SDFR-AT-0068</strain>
    </source>
</reference>
<dbReference type="AlphaFoldDB" id="A0A8K0WIZ6"/>
<comment type="caution">
    <text evidence="2">The sequence shown here is derived from an EMBL/GenBank/DDBJ whole genome shotgun (WGS) entry which is preliminary data.</text>
</comment>
<sequence>MVAGAGNSAYEINIDQEYLYVYNNLPLPEASAGAIMSSSSEDGEDLSSELDLVLRPAEQSGQQEPVLFFTKLNYDIREKVYREVFGCTRIHIIASLIKMRGTVQRRWTHAICEEPEFCEPWDPCYPHAFDGGSPYMLEVNCLDINFLRTCKQAHKEGMDVIHQSSTFVFGEPLEYINFVQIFHPPITPAHFGYRSIGWERAVPRLDLLT</sequence>
<dbReference type="Pfam" id="PF24864">
    <property type="entry name" value="DUF7730"/>
    <property type="match status" value="1"/>
</dbReference>
<protein>
    <recommendedName>
        <fullName evidence="1">DUF7730 domain-containing protein</fullName>
    </recommendedName>
</protein>
<proteinExistence type="predicted"/>